<reference evidence="10 11" key="1">
    <citation type="submission" date="2021-06" db="EMBL/GenBank/DDBJ databases">
        <title>Rhodobacteraceae bacterium strain HSP-20.</title>
        <authorList>
            <person name="Chen W.-M."/>
        </authorList>
    </citation>
    <scope>NUCLEOTIDE SEQUENCE [LARGE SCALE GENOMIC DNA]</scope>
    <source>
        <strain evidence="10 11">HSP-20</strain>
    </source>
</reference>
<evidence type="ECO:0000256" key="7">
    <source>
        <dbReference type="ARBA" id="ARBA00023136"/>
    </source>
</evidence>
<name>A0ABS6JB55_9RHOB</name>
<evidence type="ECO:0000256" key="4">
    <source>
        <dbReference type="ARBA" id="ARBA00022692"/>
    </source>
</evidence>
<keyword evidence="7 9" id="KW-0472">Membrane</keyword>
<comment type="caution">
    <text evidence="10">The sequence shown here is derived from an EMBL/GenBank/DDBJ whole genome shotgun (WGS) entry which is preliminary data.</text>
</comment>
<feature type="transmembrane region" description="Helical" evidence="9">
    <location>
        <begin position="60"/>
        <end position="84"/>
    </location>
</feature>
<organism evidence="10 11">
    <name type="scientific">Paragemmobacter amnigenus</name>
    <dbReference type="NCBI Taxonomy" id="2852097"/>
    <lineage>
        <taxon>Bacteria</taxon>
        <taxon>Pseudomonadati</taxon>
        <taxon>Pseudomonadota</taxon>
        <taxon>Alphaproteobacteria</taxon>
        <taxon>Rhodobacterales</taxon>
        <taxon>Paracoccaceae</taxon>
        <taxon>Paragemmobacter</taxon>
    </lineage>
</organism>
<dbReference type="CDD" id="cd06582">
    <property type="entry name" value="TM_PBP1_LivH_like"/>
    <property type="match status" value="1"/>
</dbReference>
<proteinExistence type="inferred from homology"/>
<evidence type="ECO:0000256" key="8">
    <source>
        <dbReference type="ARBA" id="ARBA00037998"/>
    </source>
</evidence>
<comment type="similarity">
    <text evidence="8">Belongs to the binding-protein-dependent transport system permease family. LivHM subfamily.</text>
</comment>
<sequence length="292" mass="31233">MFDLVIQTTVNAVIASSFTALFAVGLVLIFGVAKVVNFAHGELYMVGAFSTWYLYSEMGLPFSVAALCAILVSTLVGIFMETVLFRWKRGDELGGLILSVGMLMILQVAVIYLFGQGLMKNVVSPLKDSWQVFGLPNVVVPYQRLLVLVVAVSALAALWFLLQKTRIGWALRACADDPMAAMLQGISINRFALIAIGISAALAGAGGAVMAPLVQIDPDMGHTVIINGLIVIIVGGVGSISGAVVAAVFFSFFHTFITTFTGGIYADIFVMLFMLFILVVKPTGIMGRHEKV</sequence>
<evidence type="ECO:0000313" key="10">
    <source>
        <dbReference type="EMBL" id="MBU9700109.1"/>
    </source>
</evidence>
<feature type="transmembrane region" description="Helical" evidence="9">
    <location>
        <begin position="142"/>
        <end position="162"/>
    </location>
</feature>
<dbReference type="InterPro" id="IPR001851">
    <property type="entry name" value="ABC_transp_permease"/>
</dbReference>
<feature type="transmembrane region" description="Helical" evidence="9">
    <location>
        <begin position="262"/>
        <end position="280"/>
    </location>
</feature>
<evidence type="ECO:0000256" key="6">
    <source>
        <dbReference type="ARBA" id="ARBA00022989"/>
    </source>
</evidence>
<keyword evidence="2" id="KW-0813">Transport</keyword>
<dbReference type="PRINTS" id="PR00342">
    <property type="entry name" value="RHESUSRHD"/>
</dbReference>
<dbReference type="RefSeq" id="WP_161764163.1">
    <property type="nucleotide sequence ID" value="NZ_JAAATX020000019.1"/>
</dbReference>
<keyword evidence="6 9" id="KW-1133">Transmembrane helix</keyword>
<keyword evidence="5" id="KW-0029">Amino-acid transport</keyword>
<dbReference type="PANTHER" id="PTHR11795:SF452">
    <property type="entry name" value="ABC TRANSPORTER PERMEASE PROTEIN"/>
    <property type="match status" value="1"/>
</dbReference>
<evidence type="ECO:0000313" key="11">
    <source>
        <dbReference type="Proteomes" id="UP000731907"/>
    </source>
</evidence>
<evidence type="ECO:0000256" key="5">
    <source>
        <dbReference type="ARBA" id="ARBA00022970"/>
    </source>
</evidence>
<evidence type="ECO:0000256" key="9">
    <source>
        <dbReference type="SAM" id="Phobius"/>
    </source>
</evidence>
<feature type="transmembrane region" description="Helical" evidence="9">
    <location>
        <begin position="225"/>
        <end position="250"/>
    </location>
</feature>
<dbReference type="InterPro" id="IPR052157">
    <property type="entry name" value="BCAA_transport_permease"/>
</dbReference>
<evidence type="ECO:0000256" key="3">
    <source>
        <dbReference type="ARBA" id="ARBA00022475"/>
    </source>
</evidence>
<dbReference type="EMBL" id="JAAATX020000019">
    <property type="protein sequence ID" value="MBU9700109.1"/>
    <property type="molecule type" value="Genomic_DNA"/>
</dbReference>
<feature type="transmembrane region" description="Helical" evidence="9">
    <location>
        <begin position="191"/>
        <end position="213"/>
    </location>
</feature>
<keyword evidence="11" id="KW-1185">Reference proteome</keyword>
<evidence type="ECO:0000256" key="1">
    <source>
        <dbReference type="ARBA" id="ARBA00004651"/>
    </source>
</evidence>
<dbReference type="Pfam" id="PF02653">
    <property type="entry name" value="BPD_transp_2"/>
    <property type="match status" value="1"/>
</dbReference>
<keyword evidence="4 9" id="KW-0812">Transmembrane</keyword>
<feature type="transmembrane region" description="Helical" evidence="9">
    <location>
        <begin position="12"/>
        <end position="40"/>
    </location>
</feature>
<dbReference type="Proteomes" id="UP000731907">
    <property type="component" value="Unassembled WGS sequence"/>
</dbReference>
<feature type="transmembrane region" description="Helical" evidence="9">
    <location>
        <begin position="96"/>
        <end position="115"/>
    </location>
</feature>
<comment type="subcellular location">
    <subcellularLocation>
        <location evidence="1">Cell membrane</location>
        <topology evidence="1">Multi-pass membrane protein</topology>
    </subcellularLocation>
</comment>
<accession>A0ABS6JB55</accession>
<evidence type="ECO:0000256" key="2">
    <source>
        <dbReference type="ARBA" id="ARBA00022448"/>
    </source>
</evidence>
<dbReference type="PANTHER" id="PTHR11795">
    <property type="entry name" value="BRANCHED-CHAIN AMINO ACID TRANSPORT SYSTEM PERMEASE PROTEIN LIVH"/>
    <property type="match status" value="1"/>
</dbReference>
<keyword evidence="3" id="KW-1003">Cell membrane</keyword>
<dbReference type="InterPro" id="IPR002229">
    <property type="entry name" value="RhesusRHD"/>
</dbReference>
<protein>
    <submittedName>
        <fullName evidence="10">Branched-chain amino acid ABC transporter permease</fullName>
    </submittedName>
</protein>
<gene>
    <name evidence="10" type="ORF">GU927_019900</name>
</gene>